<dbReference type="eggNOG" id="COG3832">
    <property type="taxonomic scope" value="Bacteria"/>
</dbReference>
<comment type="similarity">
    <text evidence="1">Belongs to the AHA1 family.</text>
</comment>
<dbReference type="AlphaFoldDB" id="B9J9K1"/>
<organism evidence="3 4">
    <name type="scientific">Rhizobium rhizogenes (strain K84 / ATCC BAA-868)</name>
    <name type="common">Agrobacterium radiobacter</name>
    <dbReference type="NCBI Taxonomy" id="311403"/>
    <lineage>
        <taxon>Bacteria</taxon>
        <taxon>Pseudomonadati</taxon>
        <taxon>Pseudomonadota</taxon>
        <taxon>Alphaproteobacteria</taxon>
        <taxon>Hyphomicrobiales</taxon>
        <taxon>Rhizobiaceae</taxon>
        <taxon>Rhizobium/Agrobacterium group</taxon>
        <taxon>Rhizobium</taxon>
    </lineage>
</organism>
<evidence type="ECO:0000313" key="3">
    <source>
        <dbReference type="EMBL" id="ACM27603.1"/>
    </source>
</evidence>
<proteinExistence type="inferred from homology"/>
<dbReference type="Gene3D" id="3.30.530.20">
    <property type="match status" value="1"/>
</dbReference>
<dbReference type="InterPro" id="IPR023393">
    <property type="entry name" value="START-like_dom_sf"/>
</dbReference>
<dbReference type="SUPFAM" id="SSF55961">
    <property type="entry name" value="Bet v1-like"/>
    <property type="match status" value="1"/>
</dbReference>
<dbReference type="HOGENOM" id="CLU_109811_1_0_5"/>
<feature type="domain" description="Activator of Hsp90 ATPase homologue 1/2-like C-terminal" evidence="2">
    <location>
        <begin position="51"/>
        <end position="171"/>
    </location>
</feature>
<gene>
    <name evidence="3" type="ordered locus">Arad_3715</name>
</gene>
<evidence type="ECO:0000259" key="2">
    <source>
        <dbReference type="Pfam" id="PF08327"/>
    </source>
</evidence>
<dbReference type="EMBL" id="CP000628">
    <property type="protein sequence ID" value="ACM27603.1"/>
    <property type="molecule type" value="Genomic_DNA"/>
</dbReference>
<protein>
    <recommendedName>
        <fullName evidence="2">Activator of Hsp90 ATPase homologue 1/2-like C-terminal domain-containing protein</fullName>
    </recommendedName>
</protein>
<evidence type="ECO:0000256" key="1">
    <source>
        <dbReference type="ARBA" id="ARBA00006817"/>
    </source>
</evidence>
<accession>B9J9K1</accession>
<sequence>MKIRSLSDSLDMLYFYNIMLPIAMERMLRSERGGEAMTLDIRISGRIGRKVEEVFDAVVNPQKLSSYFTTVGGASAPLVAGTTVIWWEKAPVEVSEIEPGRRIVFHWDGGADEEGARYRTKVEMTFEALDDGGTLVTIAESGWREDTAGRRGTYLNCEGWTQMLCCMKAFVEYGINLREGFFLSEMRGVPAEAPDR</sequence>
<dbReference type="STRING" id="311403.Arad_3715"/>
<reference evidence="3 4" key="1">
    <citation type="journal article" date="2009" name="J. Bacteriol.">
        <title>Genome sequences of three Agrobacterium biovars help elucidate the evolution of multichromosome genomes in bacteria.</title>
        <authorList>
            <person name="Slater S.C."/>
            <person name="Goldman B.S."/>
            <person name="Goodner B."/>
            <person name="Setubal J.C."/>
            <person name="Farrand S.K."/>
            <person name="Nester E.W."/>
            <person name="Burr T.J."/>
            <person name="Banta L."/>
            <person name="Dickerman A.W."/>
            <person name="Paulsen I."/>
            <person name="Otten L."/>
            <person name="Suen G."/>
            <person name="Welch R."/>
            <person name="Almeida N.F."/>
            <person name="Arnold F."/>
            <person name="Burton O.T."/>
            <person name="Du Z."/>
            <person name="Ewing A."/>
            <person name="Godsy E."/>
            <person name="Heisel S."/>
            <person name="Houmiel K.L."/>
            <person name="Jhaveri J."/>
            <person name="Lu J."/>
            <person name="Miller N.M."/>
            <person name="Norton S."/>
            <person name="Chen Q."/>
            <person name="Phoolcharoen W."/>
            <person name="Ohlin V."/>
            <person name="Ondrusek D."/>
            <person name="Pride N."/>
            <person name="Stricklin S.L."/>
            <person name="Sun J."/>
            <person name="Wheeler C."/>
            <person name="Wilson L."/>
            <person name="Zhu H."/>
            <person name="Wood D.W."/>
        </authorList>
    </citation>
    <scope>NUCLEOTIDE SEQUENCE [LARGE SCALE GENOMIC DNA]</scope>
    <source>
        <strain evidence="4">K84 / ATCC BAA-868</strain>
    </source>
</reference>
<dbReference type="Proteomes" id="UP000001600">
    <property type="component" value="Chromosome 1"/>
</dbReference>
<name>B9J9K1_RHIR8</name>
<dbReference type="KEGG" id="ara:Arad_3715"/>
<evidence type="ECO:0000313" key="4">
    <source>
        <dbReference type="Proteomes" id="UP000001600"/>
    </source>
</evidence>
<dbReference type="InterPro" id="IPR013538">
    <property type="entry name" value="ASHA1/2-like_C"/>
</dbReference>
<dbReference type="Pfam" id="PF08327">
    <property type="entry name" value="AHSA1"/>
    <property type="match status" value="1"/>
</dbReference>